<protein>
    <recommendedName>
        <fullName evidence="1">Kazal-like domain-containing protein</fullName>
    </recommendedName>
</protein>
<evidence type="ECO:0000259" key="1">
    <source>
        <dbReference type="PROSITE" id="PS51465"/>
    </source>
</evidence>
<feature type="domain" description="Kazal-like" evidence="1">
    <location>
        <begin position="60"/>
        <end position="117"/>
    </location>
</feature>
<gene>
    <name evidence="2" type="ORF">WBA_LOCUS8621</name>
</gene>
<evidence type="ECO:0000313" key="3">
    <source>
        <dbReference type="Proteomes" id="UP000270924"/>
    </source>
</evidence>
<organism evidence="2 3">
    <name type="scientific">Wuchereria bancrofti</name>
    <dbReference type="NCBI Taxonomy" id="6293"/>
    <lineage>
        <taxon>Eukaryota</taxon>
        <taxon>Metazoa</taxon>
        <taxon>Ecdysozoa</taxon>
        <taxon>Nematoda</taxon>
        <taxon>Chromadorea</taxon>
        <taxon>Rhabditida</taxon>
        <taxon>Spirurina</taxon>
        <taxon>Spiruromorpha</taxon>
        <taxon>Filarioidea</taxon>
        <taxon>Onchocercidae</taxon>
        <taxon>Wuchereria</taxon>
    </lineage>
</organism>
<dbReference type="AlphaFoldDB" id="A0A3P7G1I5"/>
<evidence type="ECO:0000313" key="2">
    <source>
        <dbReference type="EMBL" id="VDM15235.1"/>
    </source>
</evidence>
<dbReference type="InterPro" id="IPR036058">
    <property type="entry name" value="Kazal_dom_sf"/>
</dbReference>
<dbReference type="SUPFAM" id="SSF100895">
    <property type="entry name" value="Kazal-type serine protease inhibitors"/>
    <property type="match status" value="2"/>
</dbReference>
<dbReference type="InParanoid" id="A0A3P7G1I5"/>
<reference evidence="2 3" key="1">
    <citation type="submission" date="2018-11" db="EMBL/GenBank/DDBJ databases">
        <authorList>
            <consortium name="Pathogen Informatics"/>
        </authorList>
    </citation>
    <scope>NUCLEOTIDE SEQUENCE [LARGE SCALE GENOMIC DNA]</scope>
</reference>
<sequence length="136" mass="15701">MTICNDELKLLIPICDNMNQTHRNPCSLALFNCKRLNLNYNHSRILVHVGQCNIQSPIFTFEEEICPTKCSQKSRPVCDTKQKTYRNLCTFQKHNCLERRNDEGNASFLYALMACNESSIITSSVEEQNERPLIDV</sequence>
<dbReference type="Proteomes" id="UP000270924">
    <property type="component" value="Unassembled WGS sequence"/>
</dbReference>
<proteinExistence type="predicted"/>
<dbReference type="OrthoDB" id="126772at2759"/>
<name>A0A3P7G1I5_WUCBA</name>
<keyword evidence="3" id="KW-1185">Reference proteome</keyword>
<dbReference type="PROSITE" id="PS51465">
    <property type="entry name" value="KAZAL_2"/>
    <property type="match status" value="1"/>
</dbReference>
<dbReference type="SMART" id="SM00280">
    <property type="entry name" value="KAZAL"/>
    <property type="match status" value="1"/>
</dbReference>
<dbReference type="EMBL" id="UYWW01007394">
    <property type="protein sequence ID" value="VDM15235.1"/>
    <property type="molecule type" value="Genomic_DNA"/>
</dbReference>
<dbReference type="Pfam" id="PF07648">
    <property type="entry name" value="Kazal_2"/>
    <property type="match status" value="2"/>
</dbReference>
<dbReference type="CDD" id="cd00104">
    <property type="entry name" value="KAZAL_FS"/>
    <property type="match status" value="1"/>
</dbReference>
<dbReference type="InterPro" id="IPR002350">
    <property type="entry name" value="Kazal_dom"/>
</dbReference>
<dbReference type="Gene3D" id="3.30.60.30">
    <property type="match status" value="1"/>
</dbReference>
<accession>A0A3P7G1I5</accession>